<feature type="compositionally biased region" description="Acidic residues" evidence="1">
    <location>
        <begin position="50"/>
        <end position="70"/>
    </location>
</feature>
<gene>
    <name evidence="2" type="ORF">Goklo_017707</name>
</gene>
<evidence type="ECO:0000313" key="3">
    <source>
        <dbReference type="Proteomes" id="UP000593573"/>
    </source>
</evidence>
<sequence>MLNYDTSNSSGSNNSENTENLEATSYQSDEEKTSTDQDEDIKVTSHNSDEENTSSEDENIDIPEPTDTEPTDPYGKRKIESDSQRNDYMISFNIDTEKVQNTTSILTSKIKNVTINKNSAKLLGYKTIRPNTYHRHKKEEDKKYKLVEWKFR</sequence>
<reference evidence="2 3" key="1">
    <citation type="journal article" date="2019" name="Genome Biol. Evol.">
        <title>Insights into the evolution of the New World diploid cottons (Gossypium, subgenus Houzingenia) based on genome sequencing.</title>
        <authorList>
            <person name="Grover C.E."/>
            <person name="Arick M.A. 2nd"/>
            <person name="Thrash A."/>
            <person name="Conover J.L."/>
            <person name="Sanders W.S."/>
            <person name="Peterson D.G."/>
            <person name="Frelichowski J.E."/>
            <person name="Scheffler J.A."/>
            <person name="Scheffler B.E."/>
            <person name="Wendel J.F."/>
        </authorList>
    </citation>
    <scope>NUCLEOTIDE SEQUENCE [LARGE SCALE GENOMIC DNA]</scope>
    <source>
        <strain evidence="2">57</strain>
        <tissue evidence="2">Leaf</tissue>
    </source>
</reference>
<organism evidence="2 3">
    <name type="scientific">Gossypium klotzschianum</name>
    <dbReference type="NCBI Taxonomy" id="34286"/>
    <lineage>
        <taxon>Eukaryota</taxon>
        <taxon>Viridiplantae</taxon>
        <taxon>Streptophyta</taxon>
        <taxon>Embryophyta</taxon>
        <taxon>Tracheophyta</taxon>
        <taxon>Spermatophyta</taxon>
        <taxon>Magnoliopsida</taxon>
        <taxon>eudicotyledons</taxon>
        <taxon>Gunneridae</taxon>
        <taxon>Pentapetalae</taxon>
        <taxon>rosids</taxon>
        <taxon>malvids</taxon>
        <taxon>Malvales</taxon>
        <taxon>Malvaceae</taxon>
        <taxon>Malvoideae</taxon>
        <taxon>Gossypium</taxon>
    </lineage>
</organism>
<feature type="region of interest" description="Disordered" evidence="1">
    <location>
        <begin position="1"/>
        <end position="85"/>
    </location>
</feature>
<keyword evidence="3" id="KW-1185">Reference proteome</keyword>
<dbReference type="EMBL" id="JABFAB010000006">
    <property type="protein sequence ID" value="MBA0650267.1"/>
    <property type="molecule type" value="Genomic_DNA"/>
</dbReference>
<name>A0A7J8UIG9_9ROSI</name>
<protein>
    <submittedName>
        <fullName evidence="2">Uncharacterized protein</fullName>
    </submittedName>
</protein>
<evidence type="ECO:0000256" key="1">
    <source>
        <dbReference type="SAM" id="MobiDB-lite"/>
    </source>
</evidence>
<feature type="compositionally biased region" description="Basic and acidic residues" evidence="1">
    <location>
        <begin position="29"/>
        <end position="49"/>
    </location>
</feature>
<comment type="caution">
    <text evidence="2">The sequence shown here is derived from an EMBL/GenBank/DDBJ whole genome shotgun (WGS) entry which is preliminary data.</text>
</comment>
<accession>A0A7J8UIG9</accession>
<feature type="compositionally biased region" description="Basic and acidic residues" evidence="1">
    <location>
        <begin position="74"/>
        <end position="85"/>
    </location>
</feature>
<dbReference type="AlphaFoldDB" id="A0A7J8UIG9"/>
<dbReference type="Proteomes" id="UP000593573">
    <property type="component" value="Unassembled WGS sequence"/>
</dbReference>
<feature type="compositionally biased region" description="Low complexity" evidence="1">
    <location>
        <begin position="1"/>
        <end position="25"/>
    </location>
</feature>
<proteinExistence type="predicted"/>
<evidence type="ECO:0000313" key="2">
    <source>
        <dbReference type="EMBL" id="MBA0650267.1"/>
    </source>
</evidence>